<sequence length="340" mass="37307">MGVPTALLALVVVAVVVIQVPPTQAQLAFGPGGFSAPTINIASVFRFLRNVFMSWWSPNTTNTANISQPATKVSQPATKVSQPATKVSQPATKVSQPATKVSQPATKVSQPATKVSQTTTQHDEEEVLVTTTVPRQEMNQLSATTTISTTNTTSTTHHNNHHQPRIVEKFDAGCVEDAEGNCVDGSQEAAPVVEDKQGASKSFLNNWKTGYIIFIIISFWLTIIIGTPYIITGETIARRDEEATILGLIDQQDVLLLLSWLLGEVSNDNSCLERIVCLTPEKSSRYITVSSMIFNIASFLRRWVPYSPHYVERLQRLNEVTEDGFLQSCQNYSCPTVPEI</sequence>
<accession>A0AAW0Y5A1</accession>
<reference evidence="4 5" key="1">
    <citation type="journal article" date="2024" name="BMC Genomics">
        <title>Genome assembly of redclaw crayfish (Cherax quadricarinatus) provides insights into its immune adaptation and hypoxia tolerance.</title>
        <authorList>
            <person name="Liu Z."/>
            <person name="Zheng J."/>
            <person name="Li H."/>
            <person name="Fang K."/>
            <person name="Wang S."/>
            <person name="He J."/>
            <person name="Zhou D."/>
            <person name="Weng S."/>
            <person name="Chi M."/>
            <person name="Gu Z."/>
            <person name="He J."/>
            <person name="Li F."/>
            <person name="Wang M."/>
        </authorList>
    </citation>
    <scope>NUCLEOTIDE SEQUENCE [LARGE SCALE GENOMIC DNA]</scope>
    <source>
        <strain evidence="4">ZL_2023a</strain>
    </source>
</reference>
<evidence type="ECO:0000256" key="3">
    <source>
        <dbReference type="SAM" id="SignalP"/>
    </source>
</evidence>
<dbReference type="EMBL" id="JARKIK010000005">
    <property type="protein sequence ID" value="KAK8751965.1"/>
    <property type="molecule type" value="Genomic_DNA"/>
</dbReference>
<keyword evidence="5" id="KW-1185">Reference proteome</keyword>
<evidence type="ECO:0000256" key="2">
    <source>
        <dbReference type="SAM" id="Phobius"/>
    </source>
</evidence>
<feature type="compositionally biased region" description="Polar residues" evidence="1">
    <location>
        <begin position="66"/>
        <end position="120"/>
    </location>
</feature>
<keyword evidence="2" id="KW-1133">Transmembrane helix</keyword>
<evidence type="ECO:0000313" key="4">
    <source>
        <dbReference type="EMBL" id="KAK8751965.1"/>
    </source>
</evidence>
<dbReference type="Proteomes" id="UP001445076">
    <property type="component" value="Unassembled WGS sequence"/>
</dbReference>
<evidence type="ECO:0000256" key="1">
    <source>
        <dbReference type="SAM" id="MobiDB-lite"/>
    </source>
</evidence>
<proteinExistence type="predicted"/>
<feature type="region of interest" description="Disordered" evidence="1">
    <location>
        <begin position="66"/>
        <end position="124"/>
    </location>
</feature>
<comment type="caution">
    <text evidence="4">The sequence shown here is derived from an EMBL/GenBank/DDBJ whole genome shotgun (WGS) entry which is preliminary data.</text>
</comment>
<name>A0AAW0Y5A1_CHEQU</name>
<keyword evidence="2" id="KW-0472">Membrane</keyword>
<dbReference type="AlphaFoldDB" id="A0AAW0Y5A1"/>
<feature type="signal peptide" evidence="3">
    <location>
        <begin position="1"/>
        <end position="25"/>
    </location>
</feature>
<protein>
    <submittedName>
        <fullName evidence="4">Uncharacterized protein</fullName>
    </submittedName>
</protein>
<evidence type="ECO:0000313" key="5">
    <source>
        <dbReference type="Proteomes" id="UP001445076"/>
    </source>
</evidence>
<feature type="transmembrane region" description="Helical" evidence="2">
    <location>
        <begin position="211"/>
        <end position="231"/>
    </location>
</feature>
<keyword evidence="3" id="KW-0732">Signal</keyword>
<keyword evidence="2" id="KW-0812">Transmembrane</keyword>
<gene>
    <name evidence="4" type="ORF">OTU49_011370</name>
</gene>
<organism evidence="4 5">
    <name type="scientific">Cherax quadricarinatus</name>
    <name type="common">Australian red claw crayfish</name>
    <dbReference type="NCBI Taxonomy" id="27406"/>
    <lineage>
        <taxon>Eukaryota</taxon>
        <taxon>Metazoa</taxon>
        <taxon>Ecdysozoa</taxon>
        <taxon>Arthropoda</taxon>
        <taxon>Crustacea</taxon>
        <taxon>Multicrustacea</taxon>
        <taxon>Malacostraca</taxon>
        <taxon>Eumalacostraca</taxon>
        <taxon>Eucarida</taxon>
        <taxon>Decapoda</taxon>
        <taxon>Pleocyemata</taxon>
        <taxon>Astacidea</taxon>
        <taxon>Parastacoidea</taxon>
        <taxon>Parastacidae</taxon>
        <taxon>Cherax</taxon>
    </lineage>
</organism>
<feature type="chain" id="PRO_5043687858" evidence="3">
    <location>
        <begin position="26"/>
        <end position="340"/>
    </location>
</feature>